<evidence type="ECO:0000313" key="3">
    <source>
        <dbReference type="EMBL" id="QUO42141.1"/>
    </source>
</evidence>
<evidence type="ECO:0000313" key="4">
    <source>
        <dbReference type="Proteomes" id="UP000595847"/>
    </source>
</evidence>
<feature type="region of interest" description="Disordered" evidence="1">
    <location>
        <begin position="63"/>
        <end position="82"/>
    </location>
</feature>
<keyword evidence="5" id="KW-1185">Reference proteome</keyword>
<dbReference type="EMBL" id="CP073708">
    <property type="protein sequence ID" value="QUO42141.1"/>
    <property type="molecule type" value="Genomic_DNA"/>
</dbReference>
<dbReference type="Proteomes" id="UP000677234">
    <property type="component" value="Chromosome"/>
</dbReference>
<reference evidence="3" key="2">
    <citation type="submission" date="2021-04" db="EMBL/GenBank/DDBJ databases">
        <title>Brevibacillus composti FJAT-54423, complete genome.</title>
        <authorList>
            <person name="Tang R."/>
        </authorList>
    </citation>
    <scope>NUCLEOTIDE SEQUENCE</scope>
    <source>
        <strain evidence="3">FJAT-54424</strain>
    </source>
</reference>
<dbReference type="Proteomes" id="UP000595847">
    <property type="component" value="Chromosome"/>
</dbReference>
<dbReference type="EMBL" id="CP066308">
    <property type="protein sequence ID" value="QQE75055.1"/>
    <property type="molecule type" value="Genomic_DNA"/>
</dbReference>
<dbReference type="KEGG" id="bcop:JD108_03670"/>
<dbReference type="RefSeq" id="WP_198828590.1">
    <property type="nucleotide sequence ID" value="NZ_CP066308.1"/>
</dbReference>
<gene>
    <name evidence="2" type="ORF">JD108_03670</name>
    <name evidence="3" type="ORF">KDJ56_03675</name>
</gene>
<protein>
    <submittedName>
        <fullName evidence="2">Uncharacterized protein</fullName>
    </submittedName>
</protein>
<reference evidence="2 4" key="1">
    <citation type="submission" date="2020-12" db="EMBL/GenBank/DDBJ databases">
        <title>strain FJAT-54423T represents a novel species of the genus Brevibacillus.</title>
        <authorList>
            <person name="Tang R."/>
        </authorList>
    </citation>
    <scope>NUCLEOTIDE SEQUENCE [LARGE SCALE GENOMIC DNA]</scope>
    <source>
        <strain evidence="2 4">FJAT-54423</strain>
    </source>
</reference>
<evidence type="ECO:0000313" key="5">
    <source>
        <dbReference type="Proteomes" id="UP000677234"/>
    </source>
</evidence>
<sequence length="82" mass="9195">MEERNHTKIKRFQEEETRSLILETKKSCPLWLDSHPVADGIACPIVAEYNDLIIEKEKGCLPRSGPAVTGPRDASPNVYGMI</sequence>
<evidence type="ECO:0000256" key="1">
    <source>
        <dbReference type="SAM" id="MobiDB-lite"/>
    </source>
</evidence>
<organism evidence="2 4">
    <name type="scientific">Brevibacillus composti</name>
    <dbReference type="NCBI Taxonomy" id="2796470"/>
    <lineage>
        <taxon>Bacteria</taxon>
        <taxon>Bacillati</taxon>
        <taxon>Bacillota</taxon>
        <taxon>Bacilli</taxon>
        <taxon>Bacillales</taxon>
        <taxon>Paenibacillaceae</taxon>
        <taxon>Brevibacillus</taxon>
    </lineage>
</organism>
<name>A0A7T5ELZ1_9BACL</name>
<evidence type="ECO:0000313" key="2">
    <source>
        <dbReference type="EMBL" id="QQE75055.1"/>
    </source>
</evidence>
<dbReference type="AlphaFoldDB" id="A0A7T5ELZ1"/>
<accession>A0A7T5ELZ1</accession>
<proteinExistence type="predicted"/>